<dbReference type="EMBL" id="PDUG01000003">
    <property type="protein sequence ID" value="PIC41492.1"/>
    <property type="molecule type" value="Genomic_DNA"/>
</dbReference>
<organism evidence="2 3">
    <name type="scientific">Caenorhabditis nigoni</name>
    <dbReference type="NCBI Taxonomy" id="1611254"/>
    <lineage>
        <taxon>Eukaryota</taxon>
        <taxon>Metazoa</taxon>
        <taxon>Ecdysozoa</taxon>
        <taxon>Nematoda</taxon>
        <taxon>Chromadorea</taxon>
        <taxon>Rhabditida</taxon>
        <taxon>Rhabditina</taxon>
        <taxon>Rhabditomorpha</taxon>
        <taxon>Rhabditoidea</taxon>
        <taxon>Rhabditidae</taxon>
        <taxon>Peloderinae</taxon>
        <taxon>Caenorhabditis</taxon>
    </lineage>
</organism>
<keyword evidence="3" id="KW-1185">Reference proteome</keyword>
<feature type="compositionally biased region" description="Basic residues" evidence="1">
    <location>
        <begin position="29"/>
        <end position="41"/>
    </location>
</feature>
<proteinExistence type="predicted"/>
<name>A0A2G5UPK8_9PELO</name>
<sequence length="121" mass="14829">MQVWKRISWNGRSGNRFNGNRLEEGNRRNERRHPQRPKQNWKRKALKIIIKYVPIPTRQNFPEQKVYYQQPVQNPQFLVHQPNHQMFPHPPQPQMVPHSNNPQMFIPPPPQQLYYYVDFDY</sequence>
<reference evidence="3" key="1">
    <citation type="submission" date="2017-10" db="EMBL/GenBank/DDBJ databases">
        <title>Rapid genome shrinkage in a self-fertile nematode reveals novel sperm competition proteins.</title>
        <authorList>
            <person name="Yin D."/>
            <person name="Schwarz E.M."/>
            <person name="Thomas C.G."/>
            <person name="Felde R.L."/>
            <person name="Korf I.F."/>
            <person name="Cutter A.D."/>
            <person name="Schartner C.M."/>
            <person name="Ralston E.J."/>
            <person name="Meyer B.J."/>
            <person name="Haag E.S."/>
        </authorList>
    </citation>
    <scope>NUCLEOTIDE SEQUENCE [LARGE SCALE GENOMIC DNA]</scope>
    <source>
        <strain evidence="3">JU1422</strain>
    </source>
</reference>
<gene>
    <name evidence="2" type="primary">Cnig_chr_III.g8889</name>
    <name evidence="2" type="ORF">B9Z55_008889</name>
</gene>
<dbReference type="AlphaFoldDB" id="A0A2G5UPK8"/>
<feature type="compositionally biased region" description="Low complexity" evidence="1">
    <location>
        <begin position="10"/>
        <end position="20"/>
    </location>
</feature>
<feature type="region of interest" description="Disordered" evidence="1">
    <location>
        <begin position="81"/>
        <end position="100"/>
    </location>
</feature>
<dbReference type="Proteomes" id="UP000230233">
    <property type="component" value="Chromosome III"/>
</dbReference>
<comment type="caution">
    <text evidence="2">The sequence shown here is derived from an EMBL/GenBank/DDBJ whole genome shotgun (WGS) entry which is preliminary data.</text>
</comment>
<evidence type="ECO:0000256" key="1">
    <source>
        <dbReference type="SAM" id="MobiDB-lite"/>
    </source>
</evidence>
<evidence type="ECO:0000313" key="2">
    <source>
        <dbReference type="EMBL" id="PIC41492.1"/>
    </source>
</evidence>
<feature type="region of interest" description="Disordered" evidence="1">
    <location>
        <begin position="1"/>
        <end position="41"/>
    </location>
</feature>
<protein>
    <submittedName>
        <fullName evidence="2">Uncharacterized protein</fullName>
    </submittedName>
</protein>
<evidence type="ECO:0000313" key="3">
    <source>
        <dbReference type="Proteomes" id="UP000230233"/>
    </source>
</evidence>
<accession>A0A2G5UPK8</accession>